<keyword evidence="13" id="KW-1185">Reference proteome</keyword>
<accession>W3XCK2</accession>
<feature type="binding site" evidence="9">
    <location>
        <position position="668"/>
    </location>
    <ligand>
        <name>FAD</name>
        <dbReference type="ChEBI" id="CHEBI:57692"/>
    </ligand>
</feature>
<feature type="binding site" evidence="9">
    <location>
        <position position="540"/>
    </location>
    <ligand>
        <name>NADP(+)</name>
        <dbReference type="ChEBI" id="CHEBI:58349"/>
    </ligand>
</feature>
<dbReference type="InterPro" id="IPR028879">
    <property type="entry name" value="NDOR1"/>
</dbReference>
<comment type="cofactor">
    <cofactor evidence="2 9">
        <name>FAD</name>
        <dbReference type="ChEBI" id="CHEBI:57692"/>
    </cofactor>
</comment>
<dbReference type="HAMAP" id="MF_03178">
    <property type="entry name" value="NDOR1"/>
    <property type="match status" value="1"/>
</dbReference>
<dbReference type="InterPro" id="IPR017927">
    <property type="entry name" value="FAD-bd_FR_type"/>
</dbReference>
<dbReference type="GeneID" id="19270669"/>
<dbReference type="Gene3D" id="1.20.990.10">
    <property type="entry name" value="NADPH-cytochrome p450 Reductase, Chain A, domain 3"/>
    <property type="match status" value="1"/>
</dbReference>
<evidence type="ECO:0000256" key="5">
    <source>
        <dbReference type="ARBA" id="ARBA00022643"/>
    </source>
</evidence>
<dbReference type="SUPFAM" id="SSF63380">
    <property type="entry name" value="Riboflavin synthase domain-like"/>
    <property type="match status" value="1"/>
</dbReference>
<dbReference type="GO" id="GO:0160246">
    <property type="term" value="F:NADPH-iron-sulfur [2Fe-2S] protein oxidoreductase activity"/>
    <property type="evidence" value="ECO:0007669"/>
    <property type="project" value="InterPro"/>
</dbReference>
<comment type="subcellular location">
    <subcellularLocation>
        <location evidence="9">Cytoplasm</location>
    </subcellularLocation>
    <subcellularLocation>
        <location evidence="9">Mitochondrion</location>
    </subcellularLocation>
    <text evidence="9">Relocalizes to mitochondria after H(2)O(2) exposure.</text>
</comment>
<sequence>MANEQASNGEVLPTDGRRILILYGSETGNSHDFAIDLETMAERLRFRADVFAIDTITLKTLTQYPLVILVISTTGQGEMPKNSRLLWKRLLSKRLPPTVFKNVNFTTFGLGDSSYRQYNWAARKFHKRLLQLGASEFYPRGEADERHEDGIDGAFLPWLISLRSHLLSEWPLPEGVLPIPQDVPLPPKVILERDSVAAKDKVFHRDHLENVDSNGLDCQTLRFGQLSVAGQMTEEKDTFVENGAKKDQAEEPYTGDKAMLNDLLPIPESWTATVECNDRLTPDGHWQDVRQLKLDVLPRAETEDRFLNNAGDSVVLYPRNFPEDVQALIDLMNWNDVADEPFRHYLRGDGATAEEYTPPNCYSAKNSSLRQLLTNNYDITAIPKRSFFDSVRFFASDPMQKERLEEFSDPKYIDEFYDYTTRPRRSILEILQDFLSIKISYQHIPSMFPLIRGREYSIASAGKLSQPGGEASPEYHVELLIALVKYKTVLRKTRRGLCSRYVESLQPGSRINITLNRRGGPFVSNKQIIERPLLCIATGTGVAPIRAVFWEREQERESSHGPNHLFYGSRNEKADFFFKDEWPKLDVEVHTAFSRDQKQKIYVQDVIRTQWELVCSLIKAQATIAVCGSSGAMPEAVKNAIAEVMVRGGVVDPNVDAWDYLVRNNMVWEEVW</sequence>
<dbReference type="PANTHER" id="PTHR19384:SF10">
    <property type="entry name" value="NADPH-DEPENDENT DIFLAVIN OXIDOREDUCTASE 1"/>
    <property type="match status" value="1"/>
</dbReference>
<evidence type="ECO:0000313" key="12">
    <source>
        <dbReference type="EMBL" id="ETS83780.1"/>
    </source>
</evidence>
<dbReference type="SUPFAM" id="SSF52218">
    <property type="entry name" value="Flavoproteins"/>
    <property type="match status" value="1"/>
</dbReference>
<dbReference type="eggNOG" id="KOG1159">
    <property type="taxonomic scope" value="Eukaryota"/>
</dbReference>
<dbReference type="PANTHER" id="PTHR19384">
    <property type="entry name" value="NITRIC OXIDE SYNTHASE-RELATED"/>
    <property type="match status" value="1"/>
</dbReference>
<dbReference type="OMA" id="DIMSIPR"/>
<dbReference type="Pfam" id="PF00667">
    <property type="entry name" value="FAD_binding_1"/>
    <property type="match status" value="1"/>
</dbReference>
<dbReference type="Pfam" id="PF00258">
    <property type="entry name" value="Flavodoxin_1"/>
    <property type="match status" value="1"/>
</dbReference>
<dbReference type="GO" id="GO:0016651">
    <property type="term" value="F:oxidoreductase activity, acting on NAD(P)H"/>
    <property type="evidence" value="ECO:0007669"/>
    <property type="project" value="UniProtKB-UniRule"/>
</dbReference>
<evidence type="ECO:0000256" key="3">
    <source>
        <dbReference type="ARBA" id="ARBA00022490"/>
    </source>
</evidence>
<evidence type="ECO:0000256" key="2">
    <source>
        <dbReference type="ARBA" id="ARBA00001974"/>
    </source>
</evidence>
<evidence type="ECO:0000256" key="4">
    <source>
        <dbReference type="ARBA" id="ARBA00022630"/>
    </source>
</evidence>
<keyword evidence="8 9" id="KW-0560">Oxidoreductase</keyword>
<dbReference type="EC" id="1.18.1.-" evidence="9"/>
<feature type="binding site" evidence="9">
    <location>
        <position position="424"/>
    </location>
    <ligand>
        <name>FAD</name>
        <dbReference type="ChEBI" id="CHEBI:57692"/>
    </ligand>
</feature>
<keyword evidence="4 9" id="KW-0285">Flavoprotein</keyword>
<comment type="caution">
    <text evidence="9">Lacks conserved residue(s) required for the propagation of feature annotation.</text>
</comment>
<feature type="binding site" evidence="9">
    <location>
        <begin position="594"/>
        <end position="595"/>
    </location>
    <ligand>
        <name>NADP(+)</name>
        <dbReference type="ChEBI" id="CHEBI:58349"/>
    </ligand>
</feature>
<dbReference type="PROSITE" id="PS50902">
    <property type="entry name" value="FLAVODOXIN_LIKE"/>
    <property type="match status" value="1"/>
</dbReference>
<feature type="binding site" evidence="9">
    <location>
        <begin position="454"/>
        <end position="457"/>
    </location>
    <ligand>
        <name>FAD</name>
        <dbReference type="ChEBI" id="CHEBI:57692"/>
    </ligand>
</feature>
<feature type="binding site" evidence="9">
    <location>
        <begin position="600"/>
        <end position="604"/>
    </location>
    <ligand>
        <name>NADP(+)</name>
        <dbReference type="ChEBI" id="CHEBI:58349"/>
    </ligand>
</feature>
<keyword evidence="7 9" id="KW-0521">NADP</keyword>
<feature type="domain" description="Flavodoxin-like" evidence="10">
    <location>
        <begin position="19"/>
        <end position="163"/>
    </location>
</feature>
<dbReference type="STRING" id="1229662.W3XCK2"/>
<dbReference type="OrthoDB" id="1856718at2759"/>
<dbReference type="Gene3D" id="3.40.50.360">
    <property type="match status" value="1"/>
</dbReference>
<keyword evidence="9" id="KW-0496">Mitochondrion</keyword>
<comment type="catalytic activity">
    <reaction evidence="9">
        <text>2 oxidized [2Fe-2S]-[protein] + NADPH = 2 reduced [2Fe-2S]-[protein] + NADP(+) + H(+)</text>
        <dbReference type="Rhea" id="RHEA:67716"/>
        <dbReference type="Rhea" id="RHEA-COMP:17327"/>
        <dbReference type="Rhea" id="RHEA-COMP:17328"/>
        <dbReference type="ChEBI" id="CHEBI:15378"/>
        <dbReference type="ChEBI" id="CHEBI:33737"/>
        <dbReference type="ChEBI" id="CHEBI:33738"/>
        <dbReference type="ChEBI" id="CHEBI:57783"/>
        <dbReference type="ChEBI" id="CHEBI:58349"/>
    </reaction>
</comment>
<dbReference type="InParanoid" id="W3XCK2"/>
<feature type="binding site" evidence="9">
    <location>
        <begin position="72"/>
        <end position="75"/>
    </location>
    <ligand>
        <name>FMN</name>
        <dbReference type="ChEBI" id="CHEBI:58210"/>
    </ligand>
</feature>
<dbReference type="Gene3D" id="3.40.50.80">
    <property type="entry name" value="Nucleotide-binding domain of ferredoxin-NADP reductase (FNR) module"/>
    <property type="match status" value="1"/>
</dbReference>
<dbReference type="InterPro" id="IPR017938">
    <property type="entry name" value="Riboflavin_synthase-like_b-brl"/>
</dbReference>
<dbReference type="FunCoup" id="W3XCK2">
    <property type="interactions" value="740"/>
</dbReference>
<dbReference type="InterPro" id="IPR003097">
    <property type="entry name" value="CysJ-like_FAD-binding"/>
</dbReference>
<comment type="cofactor">
    <cofactor evidence="1 9">
        <name>FMN</name>
        <dbReference type="ChEBI" id="CHEBI:58210"/>
    </cofactor>
</comment>
<dbReference type="FunFam" id="3.40.50.360:FF:000034">
    <property type="entry name" value="NADPH-dependent diflavin oxidoreductase 1"/>
    <property type="match status" value="1"/>
</dbReference>
<dbReference type="KEGG" id="pfy:PFICI_05656"/>
<comment type="function">
    <text evidence="9">NADPH-dependent reductase which is a central component of the cytosolic iron-sulfur (Fe-S) protein assembly (CIA) machinery. Transfers electrons from NADPH via its FAD and FMN prosthetic groups to the [2Fe-2S] cluster of DRE2, another key component of the CIA machinery. In turn, this reduced cluster provides electrons for assembly of cytosolic iron-sulfur cluster proteins. Positively controls H(2)O(2)-induced cell death.</text>
</comment>
<dbReference type="InterPro" id="IPR029039">
    <property type="entry name" value="Flavoprotein-like_sf"/>
</dbReference>
<dbReference type="RefSeq" id="XP_007832428.1">
    <property type="nucleotide sequence ID" value="XM_007834237.1"/>
</dbReference>
<evidence type="ECO:0000256" key="7">
    <source>
        <dbReference type="ARBA" id="ARBA00022857"/>
    </source>
</evidence>
<comment type="similarity">
    <text evidence="9">In the C-terminal section; belongs to the flavoprotein pyridine nucleotide cytochrome reductase family.</text>
</comment>
<dbReference type="Pfam" id="PF00175">
    <property type="entry name" value="NAD_binding_1"/>
    <property type="match status" value="1"/>
</dbReference>
<dbReference type="InterPro" id="IPR001094">
    <property type="entry name" value="Flavdoxin-like"/>
</dbReference>
<dbReference type="InterPro" id="IPR001433">
    <property type="entry name" value="OxRdtase_FAD/NAD-bd"/>
</dbReference>
<name>W3XCK2_PESFW</name>
<evidence type="ECO:0000256" key="9">
    <source>
        <dbReference type="HAMAP-Rule" id="MF_03178"/>
    </source>
</evidence>
<dbReference type="InterPro" id="IPR001709">
    <property type="entry name" value="Flavoprot_Pyr_Nucl_cyt_Rdtase"/>
</dbReference>
<evidence type="ECO:0000259" key="10">
    <source>
        <dbReference type="PROSITE" id="PS50902"/>
    </source>
</evidence>
<dbReference type="GO" id="GO:0005829">
    <property type="term" value="C:cytosol"/>
    <property type="evidence" value="ECO:0007669"/>
    <property type="project" value="TreeGrafter"/>
</dbReference>
<dbReference type="FunFam" id="1.20.990.10:FF:000013">
    <property type="entry name" value="NADPH-dependent diflavin oxidoreductase 1"/>
    <property type="match status" value="1"/>
</dbReference>
<evidence type="ECO:0000256" key="6">
    <source>
        <dbReference type="ARBA" id="ARBA00022827"/>
    </source>
</evidence>
<dbReference type="InterPro" id="IPR008254">
    <property type="entry name" value="Flavodoxin/NO_synth"/>
</dbReference>
<feature type="binding site" evidence="9">
    <location>
        <begin position="496"/>
        <end position="499"/>
    </location>
    <ligand>
        <name>FAD</name>
        <dbReference type="ChEBI" id="CHEBI:57692"/>
    </ligand>
</feature>
<dbReference type="GO" id="GO:0016226">
    <property type="term" value="P:iron-sulfur cluster assembly"/>
    <property type="evidence" value="ECO:0007669"/>
    <property type="project" value="UniProtKB-UniRule"/>
</dbReference>
<dbReference type="EMBL" id="KI912111">
    <property type="protein sequence ID" value="ETS83780.1"/>
    <property type="molecule type" value="Genomic_DNA"/>
</dbReference>
<evidence type="ECO:0000259" key="11">
    <source>
        <dbReference type="PROSITE" id="PS51384"/>
    </source>
</evidence>
<evidence type="ECO:0000256" key="8">
    <source>
        <dbReference type="ARBA" id="ARBA00023002"/>
    </source>
</evidence>
<feature type="binding site" evidence="9">
    <location>
        <position position="145"/>
    </location>
    <ligand>
        <name>FMN</name>
        <dbReference type="ChEBI" id="CHEBI:58210"/>
    </ligand>
</feature>
<dbReference type="PRINTS" id="PR00369">
    <property type="entry name" value="FLAVODOXIN"/>
</dbReference>
<keyword evidence="3 9" id="KW-0963">Cytoplasm</keyword>
<dbReference type="AlphaFoldDB" id="W3XCK2"/>
<organism evidence="12 13">
    <name type="scientific">Pestalotiopsis fici (strain W106-1 / CGMCC3.15140)</name>
    <dbReference type="NCBI Taxonomy" id="1229662"/>
    <lineage>
        <taxon>Eukaryota</taxon>
        <taxon>Fungi</taxon>
        <taxon>Dikarya</taxon>
        <taxon>Ascomycota</taxon>
        <taxon>Pezizomycotina</taxon>
        <taxon>Sordariomycetes</taxon>
        <taxon>Xylariomycetidae</taxon>
        <taxon>Amphisphaeriales</taxon>
        <taxon>Sporocadaceae</taxon>
        <taxon>Pestalotiopsis</taxon>
    </lineage>
</organism>
<dbReference type="GO" id="GO:0050660">
    <property type="term" value="F:flavin adenine dinucleotide binding"/>
    <property type="evidence" value="ECO:0007669"/>
    <property type="project" value="UniProtKB-UniRule"/>
</dbReference>
<dbReference type="PROSITE" id="PS51384">
    <property type="entry name" value="FAD_FR"/>
    <property type="match status" value="1"/>
</dbReference>
<comment type="similarity">
    <text evidence="9">Belongs to the NADPH-dependent diflavin oxidoreductase NDOR1 family.</text>
</comment>
<comment type="subunit">
    <text evidence="9">Interacts with DRE2; as part of the cytosolic iron-sulfur (Fe-S) protein assembly (CIA) machinery.</text>
</comment>
<dbReference type="PRINTS" id="PR00371">
    <property type="entry name" value="FPNCR"/>
</dbReference>
<protein>
    <recommendedName>
        <fullName evidence="9">NADPH-dependent diflavin oxidoreductase 1</fullName>
        <ecNumber evidence="9">1.18.1.-</ecNumber>
    </recommendedName>
    <alternativeName>
        <fullName evidence="9">NADPH-dependent FMN and FAD-containing oxidoreductase</fullName>
    </alternativeName>
</protein>
<dbReference type="HOGENOM" id="CLU_001570_17_6_1"/>
<dbReference type="SUPFAM" id="SSF52343">
    <property type="entry name" value="Ferredoxin reductase-like, C-terminal NADP-linked domain"/>
    <property type="match status" value="1"/>
</dbReference>
<dbReference type="Gene3D" id="2.40.30.10">
    <property type="entry name" value="Translation factors"/>
    <property type="match status" value="1"/>
</dbReference>
<reference evidence="13" key="1">
    <citation type="journal article" date="2015" name="BMC Genomics">
        <title>Genomic and transcriptomic analysis of the endophytic fungus Pestalotiopsis fici reveals its lifestyle and high potential for synthesis of natural products.</title>
        <authorList>
            <person name="Wang X."/>
            <person name="Zhang X."/>
            <person name="Liu L."/>
            <person name="Xiang M."/>
            <person name="Wang W."/>
            <person name="Sun X."/>
            <person name="Che Y."/>
            <person name="Guo L."/>
            <person name="Liu G."/>
            <person name="Guo L."/>
            <person name="Wang C."/>
            <person name="Yin W.B."/>
            <person name="Stadler M."/>
            <person name="Zhang X."/>
            <person name="Liu X."/>
        </authorList>
    </citation>
    <scope>NUCLEOTIDE SEQUENCE [LARGE SCALE GENOMIC DNA]</scope>
    <source>
        <strain evidence="13">W106-1 / CGMCC3.15140</strain>
    </source>
</reference>
<proteinExistence type="inferred from homology"/>
<dbReference type="InterPro" id="IPR023173">
    <property type="entry name" value="NADPH_Cyt_P450_Rdtase_alpha"/>
</dbReference>
<dbReference type="GO" id="GO:0050661">
    <property type="term" value="F:NADP binding"/>
    <property type="evidence" value="ECO:0007669"/>
    <property type="project" value="UniProtKB-UniRule"/>
</dbReference>
<comment type="similarity">
    <text evidence="9">In the N-terminal section; belongs to the flavodoxin family.</text>
</comment>
<evidence type="ECO:0000256" key="1">
    <source>
        <dbReference type="ARBA" id="ARBA00001917"/>
    </source>
</evidence>
<feature type="domain" description="FAD-binding FR-type" evidence="11">
    <location>
        <begin position="267"/>
        <end position="525"/>
    </location>
</feature>
<keyword evidence="5 9" id="KW-0288">FMN</keyword>
<keyword evidence="6 9" id="KW-0274">FAD</keyword>
<dbReference type="Proteomes" id="UP000030651">
    <property type="component" value="Unassembled WGS sequence"/>
</dbReference>
<gene>
    <name evidence="9" type="primary">TAH18</name>
    <name evidence="12" type="ORF">PFICI_05656</name>
</gene>
<evidence type="ECO:0000313" key="13">
    <source>
        <dbReference type="Proteomes" id="UP000030651"/>
    </source>
</evidence>
<dbReference type="GO" id="GO:0010181">
    <property type="term" value="F:FMN binding"/>
    <property type="evidence" value="ECO:0007669"/>
    <property type="project" value="UniProtKB-UniRule"/>
</dbReference>
<dbReference type="GO" id="GO:0005739">
    <property type="term" value="C:mitochondrion"/>
    <property type="evidence" value="ECO:0007669"/>
    <property type="project" value="UniProtKB-SubCell"/>
</dbReference>
<dbReference type="InterPro" id="IPR039261">
    <property type="entry name" value="FNR_nucleotide-bd"/>
</dbReference>
<feature type="binding site" evidence="9">
    <location>
        <begin position="25"/>
        <end position="30"/>
    </location>
    <ligand>
        <name>FMN</name>
        <dbReference type="ChEBI" id="CHEBI:58210"/>
    </ligand>
</feature>